<dbReference type="GO" id="GO:0004527">
    <property type="term" value="F:exonuclease activity"/>
    <property type="evidence" value="ECO:0007669"/>
    <property type="project" value="UniProtKB-KW"/>
</dbReference>
<dbReference type="InterPro" id="IPR011604">
    <property type="entry name" value="PDDEXK-like_dom_sf"/>
</dbReference>
<organism evidence="2 3">
    <name type="scientific">Helicobacter pylori</name>
    <name type="common">Campylobacter pylori</name>
    <dbReference type="NCBI Taxonomy" id="210"/>
    <lineage>
        <taxon>Bacteria</taxon>
        <taxon>Pseudomonadati</taxon>
        <taxon>Campylobacterota</taxon>
        <taxon>Epsilonproteobacteria</taxon>
        <taxon>Campylobacterales</taxon>
        <taxon>Helicobacteraceae</taxon>
        <taxon>Helicobacter</taxon>
    </lineage>
</organism>
<keyword evidence="2" id="KW-0540">Nuclease</keyword>
<dbReference type="InterPro" id="IPR038726">
    <property type="entry name" value="PDDEXK_AddAB-type"/>
</dbReference>
<dbReference type="Gene3D" id="3.90.320.10">
    <property type="match status" value="1"/>
</dbReference>
<evidence type="ECO:0000313" key="3">
    <source>
        <dbReference type="Proteomes" id="UP000279456"/>
    </source>
</evidence>
<dbReference type="Proteomes" id="UP000279456">
    <property type="component" value="Unassembled WGS sequence"/>
</dbReference>
<feature type="domain" description="PD-(D/E)XK endonuclease-like" evidence="1">
    <location>
        <begin position="529"/>
        <end position="777"/>
    </location>
</feature>
<comment type="caution">
    <text evidence="2">The sequence shown here is derived from an EMBL/GenBank/DDBJ whole genome shotgun (WGS) entry which is preliminary data.</text>
</comment>
<dbReference type="AlphaFoldDB" id="A0A496J9J0"/>
<dbReference type="RefSeq" id="WP_120812672.1">
    <property type="nucleotide sequence ID" value="NZ_QEHH01000025.1"/>
</dbReference>
<sequence length="778" mass="90817">MNLEKLFLEKTPLFVFSSTRRLKHFYLEQGEGFLPSAMSMGSFFEQAFYIPNQKKIPNSACQILMIDTIKAIAKEKKSILEGLLLFENSFLGYLESTSFLFDLFDELSSACIKLNELSFKDIYLDYEKHLEVLEMIYDRYIKKLEGLGFYDKIMQKKPTILKEFFEHFSSIEWHLDGFMSVFERQCLLEVAELVPITLHLSCNKYNQKFLEFLNLKLETDCDYSIDFKTQKILSQTFNDQKIEPKLYANSSYLKQSALVLQTTEEYLQENNDPNKMAIITPNADFLPFLKLLDRNNNLNFAMGLGAKNSPYYTELVKILEDLETSDLDLSGSALLDLENITLALLEQQSSKEKAPLKEAHSQIMHQYHLLKDTLKNYSLKDLLHLYLQEFEANFRLDDSSGGKIRVMDTLETRGMQFDKIVIVDFNETCVPSLKDCDLFLNSALRKSLNLPTLLDKKNLQKHYYYQLFKNSKEITLSYIESETSKVSNMLLELNLHIEPIKDAYTLFAPSPLKDYQEEEIKAAIPKDFSFSASSLNAFLTCKRRFYYHYMKRFKESPKDESNSTVGNLLHELLKEAYEKDKNPYVLEERLIWLLETRENITPKERLDTLVALKKIQAFYTKEKERFNTKIKILDLEKSFETIIQGVIFKGRIDRIDKTADNEIILLDYKFKSDLKLDNMSKTQRGGLSPIEIAQISTDYQMAIYACTLKNLGYKGPIKAFFYDLRKGELVEEDELTLQAKMDHLEFSLIPKLKQEIDFEKTLEAKDCEYCSFKDMCNR</sequence>
<name>A0A496J9J0_HELPX</name>
<dbReference type="EMBL" id="QEHH01000025">
    <property type="protein sequence ID" value="RKV58867.1"/>
    <property type="molecule type" value="Genomic_DNA"/>
</dbReference>
<evidence type="ECO:0000259" key="1">
    <source>
        <dbReference type="Pfam" id="PF12705"/>
    </source>
</evidence>
<keyword evidence="2" id="KW-0378">Hydrolase</keyword>
<protein>
    <submittedName>
        <fullName evidence="2">Exonuclease</fullName>
    </submittedName>
</protein>
<accession>A0A496J9J0</accession>
<dbReference type="SUPFAM" id="SSF52540">
    <property type="entry name" value="P-loop containing nucleoside triphosphate hydrolases"/>
    <property type="match status" value="1"/>
</dbReference>
<evidence type="ECO:0000313" key="2">
    <source>
        <dbReference type="EMBL" id="RKV58867.1"/>
    </source>
</evidence>
<reference evidence="2 3" key="1">
    <citation type="submission" date="2018-04" db="EMBL/GenBank/DDBJ databases">
        <title>Complete genome sequences of Helicobacter pylori.</title>
        <authorList>
            <person name="Palau M."/>
            <person name="Minana-Galbis D."/>
        </authorList>
    </citation>
    <scope>NUCLEOTIDE SEQUENCE [LARGE SCALE GENOMIC DNA]</scope>
    <source>
        <strain evidence="2 3">B126</strain>
    </source>
</reference>
<proteinExistence type="predicted"/>
<dbReference type="InterPro" id="IPR027417">
    <property type="entry name" value="P-loop_NTPase"/>
</dbReference>
<keyword evidence="2" id="KW-0269">Exonuclease</keyword>
<dbReference type="Pfam" id="PF12705">
    <property type="entry name" value="PDDEXK_1"/>
    <property type="match status" value="1"/>
</dbReference>
<gene>
    <name evidence="2" type="ORF">DD776_05875</name>
</gene>